<keyword evidence="1" id="KW-1133">Transmembrane helix</keyword>
<protein>
    <recommendedName>
        <fullName evidence="4">DUF2306 domain-containing protein</fullName>
    </recommendedName>
</protein>
<evidence type="ECO:0000313" key="3">
    <source>
        <dbReference type="Proteomes" id="UP001142462"/>
    </source>
</evidence>
<dbReference type="EMBL" id="BSEJ01000005">
    <property type="protein sequence ID" value="GLJ61231.1"/>
    <property type="molecule type" value="Genomic_DNA"/>
</dbReference>
<dbReference type="InterPro" id="IPR018750">
    <property type="entry name" value="DUF2306_membrane"/>
</dbReference>
<feature type="transmembrane region" description="Helical" evidence="1">
    <location>
        <begin position="67"/>
        <end position="85"/>
    </location>
</feature>
<evidence type="ECO:0000256" key="1">
    <source>
        <dbReference type="SAM" id="Phobius"/>
    </source>
</evidence>
<name>A0A9W6H223_9MICO</name>
<keyword evidence="3" id="KW-1185">Reference proteome</keyword>
<evidence type="ECO:0000313" key="2">
    <source>
        <dbReference type="EMBL" id="GLJ61231.1"/>
    </source>
</evidence>
<feature type="transmembrane region" description="Helical" evidence="1">
    <location>
        <begin position="97"/>
        <end position="116"/>
    </location>
</feature>
<sequence length="167" mass="17915">MSMDPHALLIPIHAIAASLVILLAPVNILRRRKDRAHKALGRTWVIAMYLVCVSGMFIYTIGGFTVFHALAIFTFATTTLGVIAIRRGNVRSHIGNMVGSWLGALAAGAFAAFVPGRFIPTLAVSDPVVLWSAVAAIVIAATAWVAFVLARFGAPARRRMPRAALIR</sequence>
<organism evidence="2 3">
    <name type="scientific">Microbacterium barkeri</name>
    <dbReference type="NCBI Taxonomy" id="33917"/>
    <lineage>
        <taxon>Bacteria</taxon>
        <taxon>Bacillati</taxon>
        <taxon>Actinomycetota</taxon>
        <taxon>Actinomycetes</taxon>
        <taxon>Micrococcales</taxon>
        <taxon>Microbacteriaceae</taxon>
        <taxon>Microbacterium</taxon>
    </lineage>
</organism>
<accession>A0A9W6H223</accession>
<reference evidence="2" key="2">
    <citation type="submission" date="2023-01" db="EMBL/GenBank/DDBJ databases">
        <authorList>
            <person name="Sun Q."/>
            <person name="Evtushenko L."/>
        </authorList>
    </citation>
    <scope>NUCLEOTIDE SEQUENCE</scope>
    <source>
        <strain evidence="2">VKM Ac-1020</strain>
    </source>
</reference>
<dbReference type="Proteomes" id="UP001142462">
    <property type="component" value="Unassembled WGS sequence"/>
</dbReference>
<dbReference type="AlphaFoldDB" id="A0A9W6H223"/>
<keyword evidence="1" id="KW-0812">Transmembrane</keyword>
<comment type="caution">
    <text evidence="2">The sequence shown here is derived from an EMBL/GenBank/DDBJ whole genome shotgun (WGS) entry which is preliminary data.</text>
</comment>
<gene>
    <name evidence="2" type="ORF">GCM10017576_13600</name>
</gene>
<dbReference type="Pfam" id="PF10067">
    <property type="entry name" value="DUF2306"/>
    <property type="match status" value="1"/>
</dbReference>
<feature type="transmembrane region" description="Helical" evidence="1">
    <location>
        <begin position="6"/>
        <end position="29"/>
    </location>
</feature>
<proteinExistence type="predicted"/>
<reference evidence="2" key="1">
    <citation type="journal article" date="2014" name="Int. J. Syst. Evol. Microbiol.">
        <title>Complete genome sequence of Corynebacterium casei LMG S-19264T (=DSM 44701T), isolated from a smear-ripened cheese.</title>
        <authorList>
            <consortium name="US DOE Joint Genome Institute (JGI-PGF)"/>
            <person name="Walter F."/>
            <person name="Albersmeier A."/>
            <person name="Kalinowski J."/>
            <person name="Ruckert C."/>
        </authorList>
    </citation>
    <scope>NUCLEOTIDE SEQUENCE</scope>
    <source>
        <strain evidence="2">VKM Ac-1020</strain>
    </source>
</reference>
<feature type="transmembrane region" description="Helical" evidence="1">
    <location>
        <begin position="128"/>
        <end position="150"/>
    </location>
</feature>
<keyword evidence="1" id="KW-0472">Membrane</keyword>
<evidence type="ECO:0008006" key="4">
    <source>
        <dbReference type="Google" id="ProtNLM"/>
    </source>
</evidence>
<feature type="transmembrane region" description="Helical" evidence="1">
    <location>
        <begin position="41"/>
        <end position="61"/>
    </location>
</feature>